<dbReference type="InterPro" id="IPR025634">
    <property type="entry name" value="DUF4292"/>
</dbReference>
<dbReference type="AlphaFoldDB" id="A0A098S6B8"/>
<reference evidence="2 3" key="1">
    <citation type="journal article" date="2014" name="Int. J. Syst. Evol. Microbiol.">
        <title>Phaeodactylibacter xiamenensis gen. nov., sp. nov., a member of the family Saprospiraceae isolated from the marine alga Phaeodactylum tricornutum.</title>
        <authorList>
            <person name="Chen Z.Jr."/>
            <person name="Lei X."/>
            <person name="Lai Q."/>
            <person name="Li Y."/>
            <person name="Zhang B."/>
            <person name="Zhang J."/>
            <person name="Zhang H."/>
            <person name="Yang L."/>
            <person name="Zheng W."/>
            <person name="Tian Y."/>
            <person name="Yu Z."/>
            <person name="Xu H.Jr."/>
            <person name="Zheng T."/>
        </authorList>
    </citation>
    <scope>NUCLEOTIDE SEQUENCE [LARGE SCALE GENOMIC DNA]</scope>
    <source>
        <strain evidence="2 3">KD52</strain>
    </source>
</reference>
<dbReference type="RefSeq" id="WP_044220414.1">
    <property type="nucleotide sequence ID" value="NZ_CAKZLC010000355.1"/>
</dbReference>
<evidence type="ECO:0008006" key="4">
    <source>
        <dbReference type="Google" id="ProtNLM"/>
    </source>
</evidence>
<keyword evidence="1" id="KW-0732">Signal</keyword>
<comment type="caution">
    <text evidence="2">The sequence shown here is derived from an EMBL/GenBank/DDBJ whole genome shotgun (WGS) entry which is preliminary data.</text>
</comment>
<gene>
    <name evidence="2" type="ORF">IX84_12090</name>
</gene>
<dbReference type="EMBL" id="JPOS01000029">
    <property type="protein sequence ID" value="KGE87864.1"/>
    <property type="molecule type" value="Genomic_DNA"/>
</dbReference>
<dbReference type="Pfam" id="PF14125">
    <property type="entry name" value="DUF4292"/>
    <property type="match status" value="1"/>
</dbReference>
<keyword evidence="3" id="KW-1185">Reference proteome</keyword>
<evidence type="ECO:0000313" key="3">
    <source>
        <dbReference type="Proteomes" id="UP000029736"/>
    </source>
</evidence>
<evidence type="ECO:0000256" key="1">
    <source>
        <dbReference type="SAM" id="SignalP"/>
    </source>
</evidence>
<name>A0A098S6B8_9BACT</name>
<organism evidence="2 3">
    <name type="scientific">Phaeodactylibacter xiamenensis</name>
    <dbReference type="NCBI Taxonomy" id="1524460"/>
    <lineage>
        <taxon>Bacteria</taxon>
        <taxon>Pseudomonadati</taxon>
        <taxon>Bacteroidota</taxon>
        <taxon>Saprospiria</taxon>
        <taxon>Saprospirales</taxon>
        <taxon>Haliscomenobacteraceae</taxon>
        <taxon>Phaeodactylibacter</taxon>
    </lineage>
</organism>
<dbReference type="Proteomes" id="UP000029736">
    <property type="component" value="Unassembled WGS sequence"/>
</dbReference>
<dbReference type="OrthoDB" id="849114at2"/>
<evidence type="ECO:0000313" key="2">
    <source>
        <dbReference type="EMBL" id="KGE87864.1"/>
    </source>
</evidence>
<proteinExistence type="predicted"/>
<sequence>MKYTSYAILLLAVLSLNSCASIRKSKGVADKDMTASGLLKRMEKQRLSPDWFESRLRLDYADEDMSVSASATIRMKKDSLLWLSVKKLGFEVARVQVTPDSVYVVDRFNKEYTIEGLAYLAESYGLPAGSLSELQDFILGNPVFFGGDELGIEPLGPTYRLRGGSDEMSAEYLIGTSDFLLKKMVFKDLRNEQEMSALLEGYEELEGEQKFPYIRNLMLESKYSGQANVTLQFSNIELNVPKPIKFDIPSRYTRAK</sequence>
<feature type="chain" id="PRO_5001939975" description="Deoxyuridine 5'-triphosphate nucleotidohydrolase" evidence="1">
    <location>
        <begin position="21"/>
        <end position="256"/>
    </location>
</feature>
<dbReference type="STRING" id="1524460.IX84_12090"/>
<accession>A0A098S6B8</accession>
<feature type="signal peptide" evidence="1">
    <location>
        <begin position="1"/>
        <end position="20"/>
    </location>
</feature>
<protein>
    <recommendedName>
        <fullName evidence="4">Deoxyuridine 5'-triphosphate nucleotidohydrolase</fullName>
    </recommendedName>
</protein>